<dbReference type="SMART" id="SM00204">
    <property type="entry name" value="TGFB"/>
    <property type="match status" value="1"/>
</dbReference>
<evidence type="ECO:0000313" key="7">
    <source>
        <dbReference type="EMBL" id="CAI8017846.1"/>
    </source>
</evidence>
<dbReference type="InterPro" id="IPR001839">
    <property type="entry name" value="TGF-b_C"/>
</dbReference>
<feature type="chain" id="PRO_5041250671" description="TGF-beta family profile domain-containing protein" evidence="5">
    <location>
        <begin position="26"/>
        <end position="338"/>
    </location>
</feature>
<evidence type="ECO:0000313" key="8">
    <source>
        <dbReference type="Proteomes" id="UP001174909"/>
    </source>
</evidence>
<dbReference type="GO" id="GO:0005615">
    <property type="term" value="C:extracellular space"/>
    <property type="evidence" value="ECO:0007669"/>
    <property type="project" value="TreeGrafter"/>
</dbReference>
<evidence type="ECO:0000259" key="6">
    <source>
        <dbReference type="PROSITE" id="PS51362"/>
    </source>
</evidence>
<dbReference type="PROSITE" id="PS51362">
    <property type="entry name" value="TGF_BETA_2"/>
    <property type="match status" value="1"/>
</dbReference>
<evidence type="ECO:0000256" key="5">
    <source>
        <dbReference type="SAM" id="SignalP"/>
    </source>
</evidence>
<dbReference type="Gene3D" id="2.10.90.10">
    <property type="entry name" value="Cystine-knot cytokines"/>
    <property type="match status" value="1"/>
</dbReference>
<dbReference type="Pfam" id="PF00019">
    <property type="entry name" value="TGF_beta"/>
    <property type="match status" value="1"/>
</dbReference>
<keyword evidence="3" id="KW-0964">Secreted</keyword>
<dbReference type="InterPro" id="IPR029034">
    <property type="entry name" value="Cystine-knot_cytokine"/>
</dbReference>
<dbReference type="PANTHER" id="PTHR11848">
    <property type="entry name" value="TGF-BETA FAMILY"/>
    <property type="match status" value="1"/>
</dbReference>
<keyword evidence="5" id="KW-0732">Signal</keyword>
<dbReference type="PROSITE" id="PS51257">
    <property type="entry name" value="PROKAR_LIPOPROTEIN"/>
    <property type="match status" value="1"/>
</dbReference>
<comment type="caution">
    <text evidence="7">The sequence shown here is derived from an EMBL/GenBank/DDBJ whole genome shotgun (WGS) entry which is preliminary data.</text>
</comment>
<sequence length="338" mass="38279">MLLKSKYLSLVVALMLSCSLQRVAPRMALETQEDYLNHLYLRVKDRPLRNGELNLLPDDSLPGFANTVRCVPESEEGAADMTELTRKMQFERPTIKATENLVDVKLVINLPAGFNQDGDVTLFEISSDGDSRKQLDTVSVPSCHSTCWFQLTVGVENLRDSMEFLVEFNHGDGDFVRRLNPMMVLYTYREQPVSNLVDTRRKRQQEEGMAGEEDVNTRLSTLESRNDPCTKQTVRLGYSQLRWLDEDIVLISPTRIIFDFCYGHCNPPLNVPPIHELTESFDKRARILEVVNRLSESRLTPPPCCVPVSYIAREIIYASGELVAMTTIPSVQGCGCRA</sequence>
<dbReference type="EMBL" id="CASHTH010001660">
    <property type="protein sequence ID" value="CAI8017846.1"/>
    <property type="molecule type" value="Genomic_DNA"/>
</dbReference>
<feature type="signal peptide" evidence="5">
    <location>
        <begin position="1"/>
        <end position="25"/>
    </location>
</feature>
<feature type="domain" description="TGF-beta family profile" evidence="6">
    <location>
        <begin position="200"/>
        <end position="337"/>
    </location>
</feature>
<dbReference type="InterPro" id="IPR015615">
    <property type="entry name" value="TGF-beta-rel"/>
</dbReference>
<evidence type="ECO:0000256" key="3">
    <source>
        <dbReference type="ARBA" id="ARBA00022525"/>
    </source>
</evidence>
<reference evidence="7" key="1">
    <citation type="submission" date="2023-03" db="EMBL/GenBank/DDBJ databases">
        <authorList>
            <person name="Steffen K."/>
            <person name="Cardenas P."/>
        </authorList>
    </citation>
    <scope>NUCLEOTIDE SEQUENCE</scope>
</reference>
<keyword evidence="8" id="KW-1185">Reference proteome</keyword>
<dbReference type="AlphaFoldDB" id="A0AA35WHW7"/>
<dbReference type="CDD" id="cd08698">
    <property type="entry name" value="TGF_beta_SF"/>
    <property type="match status" value="1"/>
</dbReference>
<name>A0AA35WHW7_GEOBA</name>
<dbReference type="PANTHER" id="PTHR11848:SF302">
    <property type="entry name" value="TGF-BETA FAMILY PROFILE DOMAIN-CONTAINING PROTEIN"/>
    <property type="match status" value="1"/>
</dbReference>
<evidence type="ECO:0000256" key="2">
    <source>
        <dbReference type="ARBA" id="ARBA00006656"/>
    </source>
</evidence>
<comment type="similarity">
    <text evidence="2 4">Belongs to the TGF-beta family.</text>
</comment>
<evidence type="ECO:0000256" key="4">
    <source>
        <dbReference type="RuleBase" id="RU000354"/>
    </source>
</evidence>
<dbReference type="GO" id="GO:0008083">
    <property type="term" value="F:growth factor activity"/>
    <property type="evidence" value="ECO:0007669"/>
    <property type="project" value="UniProtKB-KW"/>
</dbReference>
<dbReference type="SUPFAM" id="SSF57501">
    <property type="entry name" value="Cystine-knot cytokines"/>
    <property type="match status" value="1"/>
</dbReference>
<accession>A0AA35WHW7</accession>
<protein>
    <recommendedName>
        <fullName evidence="6">TGF-beta family profile domain-containing protein</fullName>
    </recommendedName>
</protein>
<comment type="subcellular location">
    <subcellularLocation>
        <location evidence="1">Secreted</location>
    </subcellularLocation>
</comment>
<dbReference type="GO" id="GO:0005125">
    <property type="term" value="F:cytokine activity"/>
    <property type="evidence" value="ECO:0007669"/>
    <property type="project" value="TreeGrafter"/>
</dbReference>
<organism evidence="7 8">
    <name type="scientific">Geodia barretti</name>
    <name type="common">Barrett's horny sponge</name>
    <dbReference type="NCBI Taxonomy" id="519541"/>
    <lineage>
        <taxon>Eukaryota</taxon>
        <taxon>Metazoa</taxon>
        <taxon>Porifera</taxon>
        <taxon>Demospongiae</taxon>
        <taxon>Heteroscleromorpha</taxon>
        <taxon>Tetractinellida</taxon>
        <taxon>Astrophorina</taxon>
        <taxon>Geodiidae</taxon>
        <taxon>Geodia</taxon>
    </lineage>
</organism>
<proteinExistence type="inferred from homology"/>
<dbReference type="Proteomes" id="UP001174909">
    <property type="component" value="Unassembled WGS sequence"/>
</dbReference>
<evidence type="ECO:0000256" key="1">
    <source>
        <dbReference type="ARBA" id="ARBA00004613"/>
    </source>
</evidence>
<keyword evidence="4" id="KW-0339">Growth factor</keyword>
<gene>
    <name evidence="7" type="ORF">GBAR_LOCUS10767</name>
</gene>